<evidence type="ECO:0000313" key="1">
    <source>
        <dbReference type="EMBL" id="KAK8206514.1"/>
    </source>
</evidence>
<accession>A0ACC3SAV4</accession>
<name>A0ACC3SAV4_9PEZI</name>
<organism evidence="1 2">
    <name type="scientific">Zalaria obscura</name>
    <dbReference type="NCBI Taxonomy" id="2024903"/>
    <lineage>
        <taxon>Eukaryota</taxon>
        <taxon>Fungi</taxon>
        <taxon>Dikarya</taxon>
        <taxon>Ascomycota</taxon>
        <taxon>Pezizomycotina</taxon>
        <taxon>Dothideomycetes</taxon>
        <taxon>Dothideomycetidae</taxon>
        <taxon>Dothideales</taxon>
        <taxon>Zalariaceae</taxon>
        <taxon>Zalaria</taxon>
    </lineage>
</organism>
<dbReference type="Proteomes" id="UP001320706">
    <property type="component" value="Unassembled WGS sequence"/>
</dbReference>
<sequence length="1154" mass="127621">MAKKKKPAANPARGFATTSVASKPKPEKAVDASTDVSGTATPATPATVPTSVASEEQQASGPEKTKERELHELSPEELERQLETSELQGLVEAQGPKARKESARQISRLQTDRRVFRGQADALAVKEWLPEELMQQILDLVLDEEENASSSDKTRSLKNYSEDDMLSRIWQLHLTLTDLGIEPHRVLETLQYMLAHPPADNSYVAWGLSEALEWLALHAESAELGEYDAPKRRIQQNRPESPDLAPVPEHMQTPQKVSNGTPKTPAGNGNTQQNTETAQMSSSSDIEVSDVESDLEPDEMLSVYLRTKCRLYERNPELVGESETGGKKQRQQQNRGSKGIVKPSRGEAKMQQRLKSLESDVLFDQRAADEQWSEKRLDLMKNRAERRRLDISDEGEKRASKDTSEPSPADAGDDVMKQAEEMANALLEDGGDEFLGGMFDAPGEPDSSRAAVQADLPNVTIRNFGKITGIGPRRILEEACRARDSTAKLQFKHVSPTTYSSRHSVTVRWSKDQEIIEAPFMPAVSIRSYDRSITITMMTVAAPDLAQSEAFVATAALFLLFSGSPKEEKSALRLPPAFRDLWQEFTTAKKEATDTADRETVKSLRELIQEQAEKDEDEDVILTAAFRNRSKGASGASTPVHQNKIERNGVGAENQALKDLWARKAVTPAYQQMLAGRMSLPMYQFRDAALAAVERHQVTILCGETGCGKSTQMPAFILEHELSQGRHCKVYCTEPRRISAISLAQRVSEELGEGRGAVGTSRSLVGYAIRLESQTTAQTRLVYATVGIVLRMLESSKGLGEITHLVIDEIHERSIDTDFLLIVLKALMVRRPDLKVVLMSATVDADRFSRYLDNAPIVTVPGRTFPVQAKFLEDAIEITDYASDSNVKDVNKTNDDDDDDFEHTTGSVQQENLVGYSPKTVKLLASYDEYRIDYNLIVKLLEKVAYHQLYSQYSKAILIFLPGIAEIRQLNDMLTGHPSFGQDLVMRVKICNLGDIETALTAALDPPSLKNIRRAIDALIEVGALTSGEDLTPLGQQLAKLPLDAQLGKLILLGSTYGCVDFALTTAAILSSKTPFLSPMGAKKQADTVRLGFKRGDSDLLTAYNAYSAWRRRNHPAIGTSYPKGQQQDSAHRQILGDNSASLAVETRRNRSRT</sequence>
<reference evidence="1" key="1">
    <citation type="submission" date="2024-02" db="EMBL/GenBank/DDBJ databases">
        <title>Metagenome Assembled Genome of Zalaria obscura JY119.</title>
        <authorList>
            <person name="Vighnesh L."/>
            <person name="Jagadeeshwari U."/>
            <person name="Venkata Ramana C."/>
            <person name="Sasikala C."/>
        </authorList>
    </citation>
    <scope>NUCLEOTIDE SEQUENCE</scope>
    <source>
        <strain evidence="1">JY119</strain>
    </source>
</reference>
<dbReference type="EMBL" id="JAMKPW020000022">
    <property type="protein sequence ID" value="KAK8206514.1"/>
    <property type="molecule type" value="Genomic_DNA"/>
</dbReference>
<protein>
    <submittedName>
        <fullName evidence="1">Uncharacterized protein</fullName>
    </submittedName>
</protein>
<evidence type="ECO:0000313" key="2">
    <source>
        <dbReference type="Proteomes" id="UP001320706"/>
    </source>
</evidence>
<proteinExistence type="predicted"/>
<keyword evidence="2" id="KW-1185">Reference proteome</keyword>
<comment type="caution">
    <text evidence="1">The sequence shown here is derived from an EMBL/GenBank/DDBJ whole genome shotgun (WGS) entry which is preliminary data.</text>
</comment>
<gene>
    <name evidence="1" type="ORF">M8818_004347</name>
</gene>